<feature type="transmembrane region" description="Helical" evidence="8">
    <location>
        <begin position="71"/>
        <end position="91"/>
    </location>
</feature>
<feature type="domain" description="CusB-like beta-barrel" evidence="9">
    <location>
        <begin position="374"/>
        <end position="418"/>
    </location>
</feature>
<accession>A0AAW9PTA1</accession>
<dbReference type="InterPro" id="IPR050739">
    <property type="entry name" value="MFP"/>
</dbReference>
<name>A0AAW9PTA1_9CYAN</name>
<dbReference type="InterPro" id="IPR058792">
    <property type="entry name" value="Beta-barrel_RND_2"/>
</dbReference>
<dbReference type="Gene3D" id="2.40.50.100">
    <property type="match status" value="1"/>
</dbReference>
<feature type="coiled-coil region" evidence="6">
    <location>
        <begin position="195"/>
        <end position="333"/>
    </location>
</feature>
<dbReference type="Gene3D" id="1.10.287.470">
    <property type="entry name" value="Helix hairpin bin"/>
    <property type="match status" value="1"/>
</dbReference>
<dbReference type="AlphaFoldDB" id="A0AAW9PTA1"/>
<feature type="region of interest" description="Disordered" evidence="7">
    <location>
        <begin position="29"/>
        <end position="60"/>
    </location>
</feature>
<keyword evidence="11" id="KW-1185">Reference proteome</keyword>
<evidence type="ECO:0000256" key="5">
    <source>
        <dbReference type="ARBA" id="ARBA00023136"/>
    </source>
</evidence>
<gene>
    <name evidence="10" type="ORF">V2H45_00050</name>
</gene>
<evidence type="ECO:0000256" key="6">
    <source>
        <dbReference type="SAM" id="Coils"/>
    </source>
</evidence>
<evidence type="ECO:0000313" key="10">
    <source>
        <dbReference type="EMBL" id="MEE3715128.1"/>
    </source>
</evidence>
<evidence type="ECO:0000256" key="4">
    <source>
        <dbReference type="ARBA" id="ARBA00022989"/>
    </source>
</evidence>
<feature type="compositionally biased region" description="Basic and acidic residues" evidence="7">
    <location>
        <begin position="48"/>
        <end position="60"/>
    </location>
</feature>
<keyword evidence="3 8" id="KW-0812">Transmembrane</keyword>
<evidence type="ECO:0000256" key="7">
    <source>
        <dbReference type="SAM" id="MobiDB-lite"/>
    </source>
</evidence>
<dbReference type="GO" id="GO:0016020">
    <property type="term" value="C:membrane"/>
    <property type="evidence" value="ECO:0007669"/>
    <property type="project" value="UniProtKB-SubCell"/>
</dbReference>
<keyword evidence="4 8" id="KW-1133">Transmembrane helix</keyword>
<dbReference type="RefSeq" id="WP_330481550.1">
    <property type="nucleotide sequence ID" value="NZ_JAZBJZ010000001.1"/>
</dbReference>
<dbReference type="Pfam" id="PF25954">
    <property type="entry name" value="Beta-barrel_RND_2"/>
    <property type="match status" value="1"/>
</dbReference>
<comment type="caution">
    <text evidence="10">The sequence shown here is derived from an EMBL/GenBank/DDBJ whole genome shotgun (WGS) entry which is preliminary data.</text>
</comment>
<evidence type="ECO:0000256" key="2">
    <source>
        <dbReference type="ARBA" id="ARBA00009477"/>
    </source>
</evidence>
<dbReference type="PANTHER" id="PTHR30386:SF26">
    <property type="entry name" value="TRANSPORT PROTEIN COMB"/>
    <property type="match status" value="1"/>
</dbReference>
<dbReference type="PRINTS" id="PR01490">
    <property type="entry name" value="RTXTOXIND"/>
</dbReference>
<sequence length="480" mass="51957">MKRTQAPDLDIEAKPDRLLISKNQKTSELTEVETAIPQSEVLPDITSDAEKDRDADDTTHSKSRFLNRRNLFWIAGAIALGISSIGGWRWWQFQQTHIITENAQIQGHLSPISCKISATVQQVLVKDGDYVKAGQPMIILENQDLTLNLQQAQAKLQAAKAQVQSAIDTVQLTSQTHSTQVQQAQAQLVVSQSSIRAAQANVNQAEAAIAANQAKVAQAQTEVNKAQADFRRYTDLYQGGAVSAQQTESVKAAYENARANLAAANRIVEQAQAERSNAQAQLQKAEAEAEVTKGQAAETDVAGQNVVVQQDQKQIAQAQVAQANADIALAQQQLEYTIIKAPVSGYVGKLTAQVGQKVQPGQALMSVVPLQTEQVYVEANFKETALQHLRLGQTAEIEVDAYPGEVFRATVAGISPATGASFALLPPDNATGNYNKVIQWLPVRLAFRPDADPQHKLRAGLSVKVTVDAETSADTTKTDR</sequence>
<evidence type="ECO:0000313" key="11">
    <source>
        <dbReference type="Proteomes" id="UP001333818"/>
    </source>
</evidence>
<comment type="subcellular location">
    <subcellularLocation>
        <location evidence="1">Membrane</location>
        <topology evidence="1">Single-pass membrane protein</topology>
    </subcellularLocation>
</comment>
<evidence type="ECO:0000256" key="3">
    <source>
        <dbReference type="ARBA" id="ARBA00022692"/>
    </source>
</evidence>
<proteinExistence type="inferred from homology"/>
<dbReference type="Proteomes" id="UP001333818">
    <property type="component" value="Unassembled WGS sequence"/>
</dbReference>
<dbReference type="Gene3D" id="2.40.30.170">
    <property type="match status" value="1"/>
</dbReference>
<evidence type="ECO:0000259" key="9">
    <source>
        <dbReference type="Pfam" id="PF25954"/>
    </source>
</evidence>
<reference evidence="10" key="1">
    <citation type="submission" date="2024-01" db="EMBL/GenBank/DDBJ databases">
        <title>Bank of Algae and Cyanobacteria of the Azores (BACA) strain genomes.</title>
        <authorList>
            <person name="Luz R."/>
            <person name="Cordeiro R."/>
            <person name="Fonseca A."/>
            <person name="Goncalves V."/>
        </authorList>
    </citation>
    <scope>NUCLEOTIDE SEQUENCE</scope>
    <source>
        <strain evidence="10">BACA0141</strain>
    </source>
</reference>
<keyword evidence="5 8" id="KW-0472">Membrane</keyword>
<dbReference type="EMBL" id="JAZBJZ010000001">
    <property type="protein sequence ID" value="MEE3715128.1"/>
    <property type="molecule type" value="Genomic_DNA"/>
</dbReference>
<protein>
    <submittedName>
        <fullName evidence="10">HlyD family secretion protein</fullName>
    </submittedName>
</protein>
<dbReference type="PANTHER" id="PTHR30386">
    <property type="entry name" value="MEMBRANE FUSION SUBUNIT OF EMRAB-TOLC MULTIDRUG EFFLUX PUMP"/>
    <property type="match status" value="1"/>
</dbReference>
<dbReference type="SUPFAM" id="SSF111369">
    <property type="entry name" value="HlyD-like secretion proteins"/>
    <property type="match status" value="3"/>
</dbReference>
<evidence type="ECO:0000256" key="8">
    <source>
        <dbReference type="SAM" id="Phobius"/>
    </source>
</evidence>
<organism evidence="10 11">
    <name type="scientific">Tumidithrix elongata BACA0141</name>
    <dbReference type="NCBI Taxonomy" id="2716417"/>
    <lineage>
        <taxon>Bacteria</taxon>
        <taxon>Bacillati</taxon>
        <taxon>Cyanobacteriota</taxon>
        <taxon>Cyanophyceae</taxon>
        <taxon>Pseudanabaenales</taxon>
        <taxon>Pseudanabaenaceae</taxon>
        <taxon>Tumidithrix</taxon>
        <taxon>Tumidithrix elongata</taxon>
    </lineage>
</organism>
<keyword evidence="6" id="KW-0175">Coiled coil</keyword>
<feature type="coiled-coil region" evidence="6">
    <location>
        <begin position="142"/>
        <end position="169"/>
    </location>
</feature>
<evidence type="ECO:0000256" key="1">
    <source>
        <dbReference type="ARBA" id="ARBA00004167"/>
    </source>
</evidence>
<comment type="similarity">
    <text evidence="2">Belongs to the membrane fusion protein (MFP) (TC 8.A.1) family.</text>
</comment>